<evidence type="ECO:0000256" key="4">
    <source>
        <dbReference type="RuleBase" id="RU004262"/>
    </source>
</evidence>
<dbReference type="InterPro" id="IPR033906">
    <property type="entry name" value="Lipase_N"/>
</dbReference>
<dbReference type="InterPro" id="IPR029058">
    <property type="entry name" value="AB_hydrolase_fold"/>
</dbReference>
<evidence type="ECO:0000313" key="6">
    <source>
        <dbReference type="EMBL" id="GBP12067.1"/>
    </source>
</evidence>
<evidence type="ECO:0000256" key="1">
    <source>
        <dbReference type="ARBA" id="ARBA00004613"/>
    </source>
</evidence>
<dbReference type="OrthoDB" id="199913at2759"/>
<evidence type="ECO:0000313" key="7">
    <source>
        <dbReference type="Proteomes" id="UP000299102"/>
    </source>
</evidence>
<dbReference type="STRING" id="151549.A0A4C1TF78"/>
<dbReference type="Pfam" id="PF00151">
    <property type="entry name" value="Lipase"/>
    <property type="match status" value="1"/>
</dbReference>
<evidence type="ECO:0000256" key="3">
    <source>
        <dbReference type="ARBA" id="ARBA00022525"/>
    </source>
</evidence>
<feature type="domain" description="Lipase" evidence="5">
    <location>
        <begin position="81"/>
        <end position="350"/>
    </location>
</feature>
<dbReference type="GO" id="GO:0017171">
    <property type="term" value="F:serine hydrolase activity"/>
    <property type="evidence" value="ECO:0007669"/>
    <property type="project" value="TreeGrafter"/>
</dbReference>
<sequence length="377" mass="41370">MTGESGCWRGDASPRSPISLIVLNSHPTAYAITRDAVEADDDAEPSPSGLYGIDWVLFPDDIGNLHFVNISRLLFGNSSLDEHQRMVRFELYTRKNRDYYEELFINENAECDGIENGNFTYYNPDNSLQVLVHGWHSSGQSDTILAMKEAYLNSGEVNVLVVDWSKIAGEMTYVIAAEMTKYVGKQTGKMIHSLMKRHCFDGRPVHLVGHSLGAHVSGYAGRYLGNQNLTVARITGLDPARPLFEIPTTEGLNATDATFVDIIHTNGGILGVRYARGHADFFPNGGGPSQPGCYESGNLPDACAHARSHQYFTESITHGGFASLSCENWSEYRSGTCATENKTHVTMGHKCPPTASGAVLSVCERCTDIFAGQYRVK</sequence>
<dbReference type="PANTHER" id="PTHR11610">
    <property type="entry name" value="LIPASE"/>
    <property type="match status" value="1"/>
</dbReference>
<keyword evidence="7" id="KW-1185">Reference proteome</keyword>
<reference evidence="6 7" key="1">
    <citation type="journal article" date="2019" name="Commun. Biol.">
        <title>The bagworm genome reveals a unique fibroin gene that provides high tensile strength.</title>
        <authorList>
            <person name="Kono N."/>
            <person name="Nakamura H."/>
            <person name="Ohtoshi R."/>
            <person name="Tomita M."/>
            <person name="Numata K."/>
            <person name="Arakawa K."/>
        </authorList>
    </citation>
    <scope>NUCLEOTIDE SEQUENCE [LARGE SCALE GENOMIC DNA]</scope>
</reference>
<protein>
    <submittedName>
        <fullName evidence="6">Inactive pancreatic lipase-related protein 1</fullName>
    </submittedName>
</protein>
<comment type="caution">
    <text evidence="6">The sequence shown here is derived from an EMBL/GenBank/DDBJ whole genome shotgun (WGS) entry which is preliminary data.</text>
</comment>
<gene>
    <name evidence="6" type="primary">PNLIPRP1</name>
    <name evidence="6" type="ORF">EVAR_5899_1</name>
</gene>
<dbReference type="InterPro" id="IPR000734">
    <property type="entry name" value="TAG_lipase"/>
</dbReference>
<dbReference type="GO" id="GO:0005615">
    <property type="term" value="C:extracellular space"/>
    <property type="evidence" value="ECO:0007669"/>
    <property type="project" value="TreeGrafter"/>
</dbReference>
<proteinExistence type="inferred from homology"/>
<organism evidence="6 7">
    <name type="scientific">Eumeta variegata</name>
    <name type="common">Bagworm moth</name>
    <name type="synonym">Eumeta japonica</name>
    <dbReference type="NCBI Taxonomy" id="151549"/>
    <lineage>
        <taxon>Eukaryota</taxon>
        <taxon>Metazoa</taxon>
        <taxon>Ecdysozoa</taxon>
        <taxon>Arthropoda</taxon>
        <taxon>Hexapoda</taxon>
        <taxon>Insecta</taxon>
        <taxon>Pterygota</taxon>
        <taxon>Neoptera</taxon>
        <taxon>Endopterygota</taxon>
        <taxon>Lepidoptera</taxon>
        <taxon>Glossata</taxon>
        <taxon>Ditrysia</taxon>
        <taxon>Tineoidea</taxon>
        <taxon>Psychidae</taxon>
        <taxon>Oiketicinae</taxon>
        <taxon>Eumeta</taxon>
    </lineage>
</organism>
<dbReference type="AlphaFoldDB" id="A0A4C1TF78"/>
<keyword evidence="3" id="KW-0964">Secreted</keyword>
<evidence type="ECO:0000259" key="5">
    <source>
        <dbReference type="Pfam" id="PF00151"/>
    </source>
</evidence>
<dbReference type="GO" id="GO:0016298">
    <property type="term" value="F:lipase activity"/>
    <property type="evidence" value="ECO:0007669"/>
    <property type="project" value="InterPro"/>
</dbReference>
<evidence type="ECO:0000256" key="2">
    <source>
        <dbReference type="ARBA" id="ARBA00010701"/>
    </source>
</evidence>
<comment type="subcellular location">
    <subcellularLocation>
        <location evidence="1">Secreted</location>
    </subcellularLocation>
</comment>
<dbReference type="EMBL" id="BGZK01000049">
    <property type="protein sequence ID" value="GBP12067.1"/>
    <property type="molecule type" value="Genomic_DNA"/>
</dbReference>
<dbReference type="CDD" id="cd00707">
    <property type="entry name" value="Pancreat_lipase_like"/>
    <property type="match status" value="1"/>
</dbReference>
<dbReference type="Proteomes" id="UP000299102">
    <property type="component" value="Unassembled WGS sequence"/>
</dbReference>
<dbReference type="SUPFAM" id="SSF53474">
    <property type="entry name" value="alpha/beta-Hydrolases"/>
    <property type="match status" value="1"/>
</dbReference>
<accession>A0A4C1TF78</accession>
<name>A0A4C1TF78_EUMVA</name>
<dbReference type="Gene3D" id="3.40.50.1820">
    <property type="entry name" value="alpha/beta hydrolase"/>
    <property type="match status" value="1"/>
</dbReference>
<dbReference type="InterPro" id="IPR013818">
    <property type="entry name" value="Lipase"/>
</dbReference>
<dbReference type="GO" id="GO:0016042">
    <property type="term" value="P:lipid catabolic process"/>
    <property type="evidence" value="ECO:0007669"/>
    <property type="project" value="TreeGrafter"/>
</dbReference>
<dbReference type="PANTHER" id="PTHR11610:SF173">
    <property type="entry name" value="LIPASE DOMAIN-CONTAINING PROTEIN-RELATED"/>
    <property type="match status" value="1"/>
</dbReference>
<comment type="similarity">
    <text evidence="2 4">Belongs to the AB hydrolase superfamily. Lipase family.</text>
</comment>